<sequence>MAASGKVAAFRLPPLPTVREIIKLFNLRAQKQLSQNFLLDLRLTDKIARQAGKLKDAHVCEVGPGPGGITRSILNADVAQLLLVEKDTRFIPGLQISFQILIDPPNVHIIGNLPFSVSTPLIIRWLENVSNRDGPFVYGRTQMTLTFQKEVAERLTATTGSKQRSRLSIMAQYLCTVQNRFTIPGRAFVPKPEVDVSVVHFTPLVQPKIQQPFKLVEKVVKSVFQFRRKYCCRGVEIMFPEAERLKKSEQMLMLADVDPTLRPAQLSILHFKNLCNAYRKMCDEDTSLFSYNYREELKQKKRTRKKGHLEQSEREDQL</sequence>
<dbReference type="AlphaFoldDB" id="M7C133"/>
<dbReference type="GO" id="GO:0005759">
    <property type="term" value="C:mitochondrial matrix"/>
    <property type="evidence" value="ECO:0007669"/>
    <property type="project" value="TreeGrafter"/>
</dbReference>
<dbReference type="InterPro" id="IPR023165">
    <property type="entry name" value="rRNA_Ade_diMease-like_C"/>
</dbReference>
<feature type="binding site" evidence="6">
    <location>
        <position position="36"/>
    </location>
    <ligand>
        <name>S-adenosyl-L-methionine</name>
        <dbReference type="ChEBI" id="CHEBI:59789"/>
    </ligand>
</feature>
<dbReference type="GO" id="GO:0006391">
    <property type="term" value="P:transcription initiation at mitochondrial promoter"/>
    <property type="evidence" value="ECO:0007669"/>
    <property type="project" value="TreeGrafter"/>
</dbReference>
<dbReference type="GO" id="GO:0000179">
    <property type="term" value="F:rRNA (adenine-N6,N6-)-dimethyltransferase activity"/>
    <property type="evidence" value="ECO:0007669"/>
    <property type="project" value="UniProtKB-UniRule"/>
</dbReference>
<keyword evidence="7" id="KW-0698">rRNA processing</keyword>
<feature type="binding site" evidence="6">
    <location>
        <position position="85"/>
    </location>
    <ligand>
        <name>S-adenosyl-L-methionine</name>
        <dbReference type="ChEBI" id="CHEBI:59789"/>
    </ligand>
</feature>
<evidence type="ECO:0000259" key="8">
    <source>
        <dbReference type="SMART" id="SM00650"/>
    </source>
</evidence>
<dbReference type="PROSITE" id="PS51689">
    <property type="entry name" value="SAM_RNA_A_N6_MT"/>
    <property type="match status" value="1"/>
</dbReference>
<evidence type="ECO:0000256" key="3">
    <source>
        <dbReference type="ARBA" id="ARBA00022679"/>
    </source>
</evidence>
<evidence type="ECO:0000256" key="5">
    <source>
        <dbReference type="ARBA" id="ARBA00022884"/>
    </source>
</evidence>
<dbReference type="PANTHER" id="PTHR11727:SF17">
    <property type="entry name" value="DIMETHYLADENOSINE TRANSFERASE 1, MITOCHONDRIAL"/>
    <property type="match status" value="1"/>
</dbReference>
<evidence type="ECO:0000256" key="1">
    <source>
        <dbReference type="ARBA" id="ARBA00004173"/>
    </source>
</evidence>
<reference evidence="10" key="1">
    <citation type="journal article" date="2013" name="Nat. Genet.">
        <title>The draft genomes of soft-shell turtle and green sea turtle yield insights into the development and evolution of the turtle-specific body plan.</title>
        <authorList>
            <person name="Wang Z."/>
            <person name="Pascual-Anaya J."/>
            <person name="Zadissa A."/>
            <person name="Li W."/>
            <person name="Niimura Y."/>
            <person name="Huang Z."/>
            <person name="Li C."/>
            <person name="White S."/>
            <person name="Xiong Z."/>
            <person name="Fang D."/>
            <person name="Wang B."/>
            <person name="Ming Y."/>
            <person name="Chen Y."/>
            <person name="Zheng Y."/>
            <person name="Kuraku S."/>
            <person name="Pignatelli M."/>
            <person name="Herrero J."/>
            <person name="Beal K."/>
            <person name="Nozawa M."/>
            <person name="Li Q."/>
            <person name="Wang J."/>
            <person name="Zhang H."/>
            <person name="Yu L."/>
            <person name="Shigenobu S."/>
            <person name="Wang J."/>
            <person name="Liu J."/>
            <person name="Flicek P."/>
            <person name="Searle S."/>
            <person name="Wang J."/>
            <person name="Kuratani S."/>
            <person name="Yin Y."/>
            <person name="Aken B."/>
            <person name="Zhang G."/>
            <person name="Irie N."/>
        </authorList>
    </citation>
    <scope>NUCLEOTIDE SEQUENCE [LARGE SCALE GENOMIC DNA]</scope>
</reference>
<name>M7C133_CHEMY</name>
<evidence type="ECO:0000256" key="4">
    <source>
        <dbReference type="ARBA" id="ARBA00022691"/>
    </source>
</evidence>
<feature type="domain" description="Ribosomal RNA adenine methylase transferase N-terminal" evidence="8">
    <location>
        <begin position="43"/>
        <end position="205"/>
    </location>
</feature>
<proteinExistence type="inferred from homology"/>
<dbReference type="eggNOG" id="KOG0821">
    <property type="taxonomic scope" value="Eukaryota"/>
</dbReference>
<dbReference type="Pfam" id="PF00398">
    <property type="entry name" value="RrnaAD"/>
    <property type="match status" value="2"/>
</dbReference>
<dbReference type="Proteomes" id="UP000031443">
    <property type="component" value="Unassembled WGS sequence"/>
</dbReference>
<evidence type="ECO:0000256" key="7">
    <source>
        <dbReference type="RuleBase" id="RU362106"/>
    </source>
</evidence>
<evidence type="ECO:0000256" key="2">
    <source>
        <dbReference type="ARBA" id="ARBA00022603"/>
    </source>
</evidence>
<accession>M7C133</accession>
<dbReference type="EMBL" id="KB520804">
    <property type="protein sequence ID" value="EMP38083.1"/>
    <property type="molecule type" value="Genomic_DNA"/>
</dbReference>
<dbReference type="GO" id="GO:0034246">
    <property type="term" value="F:mitochondrial transcription factor activity"/>
    <property type="evidence" value="ECO:0007669"/>
    <property type="project" value="TreeGrafter"/>
</dbReference>
<keyword evidence="5 6" id="KW-0694">RNA-binding</keyword>
<feature type="binding site" evidence="6">
    <location>
        <position position="112"/>
    </location>
    <ligand>
        <name>S-adenosyl-L-methionine</name>
        <dbReference type="ChEBI" id="CHEBI:59789"/>
    </ligand>
</feature>
<feature type="binding site" evidence="6">
    <location>
        <position position="63"/>
    </location>
    <ligand>
        <name>S-adenosyl-L-methionine</name>
        <dbReference type="ChEBI" id="CHEBI:59789"/>
    </ligand>
</feature>
<dbReference type="SMART" id="SM00650">
    <property type="entry name" value="rADc"/>
    <property type="match status" value="1"/>
</dbReference>
<dbReference type="STRING" id="8469.M7C133"/>
<keyword evidence="2 6" id="KW-0489">Methyltransferase</keyword>
<dbReference type="SUPFAM" id="SSF53335">
    <property type="entry name" value="S-adenosyl-L-methionine-dependent methyltransferases"/>
    <property type="match status" value="1"/>
</dbReference>
<evidence type="ECO:0000313" key="10">
    <source>
        <dbReference type="Proteomes" id="UP000031443"/>
    </source>
</evidence>
<dbReference type="EC" id="2.1.1.-" evidence="7"/>
<organism evidence="9 10">
    <name type="scientific">Chelonia mydas</name>
    <name type="common">Green sea-turtle</name>
    <name type="synonym">Chelonia agassizi</name>
    <dbReference type="NCBI Taxonomy" id="8469"/>
    <lineage>
        <taxon>Eukaryota</taxon>
        <taxon>Metazoa</taxon>
        <taxon>Chordata</taxon>
        <taxon>Craniata</taxon>
        <taxon>Vertebrata</taxon>
        <taxon>Euteleostomi</taxon>
        <taxon>Archelosauria</taxon>
        <taxon>Testudinata</taxon>
        <taxon>Testudines</taxon>
        <taxon>Cryptodira</taxon>
        <taxon>Durocryptodira</taxon>
        <taxon>Americhelydia</taxon>
        <taxon>Chelonioidea</taxon>
        <taxon>Cheloniidae</taxon>
        <taxon>Chelonia</taxon>
    </lineage>
</organism>
<dbReference type="FunFam" id="1.10.8.100:FF:000004">
    <property type="entry name" value="rRNA adenine N(6)-methyltransferase"/>
    <property type="match status" value="1"/>
</dbReference>
<dbReference type="PANTHER" id="PTHR11727">
    <property type="entry name" value="DIMETHYLADENOSINE TRANSFERASE"/>
    <property type="match status" value="1"/>
</dbReference>
<keyword evidence="10" id="KW-1185">Reference proteome</keyword>
<comment type="similarity">
    <text evidence="6 7">Belongs to the class I-like SAM-binding methyltransferase superfamily. rRNA adenine N(6)-methyltransferase family.</text>
</comment>
<protein>
    <recommendedName>
        <fullName evidence="7">rRNA adenine N(6)-methyltransferase</fullName>
        <ecNumber evidence="7">2.1.1.-</ecNumber>
    </recommendedName>
</protein>
<gene>
    <name evidence="9" type="ORF">UY3_04718</name>
</gene>
<comment type="subcellular location">
    <subcellularLocation>
        <location evidence="1">Mitochondrion</location>
    </subcellularLocation>
</comment>
<dbReference type="InterPro" id="IPR001737">
    <property type="entry name" value="KsgA/Erm"/>
</dbReference>
<keyword evidence="3 6" id="KW-0808">Transferase</keyword>
<evidence type="ECO:0000256" key="6">
    <source>
        <dbReference type="PROSITE-ProRule" id="PRU01026"/>
    </source>
</evidence>
<feature type="binding site" evidence="6">
    <location>
        <position position="103"/>
    </location>
    <ligand>
        <name>S-adenosyl-L-methionine</name>
        <dbReference type="ChEBI" id="CHEBI:59789"/>
    </ligand>
</feature>
<dbReference type="Gene3D" id="3.40.50.150">
    <property type="entry name" value="Vaccinia Virus protein VP39"/>
    <property type="match status" value="2"/>
</dbReference>
<dbReference type="GO" id="GO:0003723">
    <property type="term" value="F:RNA binding"/>
    <property type="evidence" value="ECO:0007669"/>
    <property type="project" value="UniProtKB-UniRule"/>
</dbReference>
<dbReference type="Gene3D" id="1.10.8.100">
    <property type="entry name" value="Ribosomal RNA adenine dimethylase-like, domain 2"/>
    <property type="match status" value="1"/>
</dbReference>
<keyword evidence="4 6" id="KW-0949">S-adenosyl-L-methionine</keyword>
<dbReference type="InterPro" id="IPR020598">
    <property type="entry name" value="rRNA_Ade_methylase_Trfase_N"/>
</dbReference>
<dbReference type="InterPro" id="IPR029063">
    <property type="entry name" value="SAM-dependent_MTases_sf"/>
</dbReference>
<evidence type="ECO:0000313" key="9">
    <source>
        <dbReference type="EMBL" id="EMP38083.1"/>
    </source>
</evidence>
<feature type="binding site" evidence="6">
    <location>
        <position position="38"/>
    </location>
    <ligand>
        <name>S-adenosyl-L-methionine</name>
        <dbReference type="ChEBI" id="CHEBI:59789"/>
    </ligand>
</feature>